<evidence type="ECO:0000313" key="1">
    <source>
        <dbReference type="EMBL" id="KAE8242561.1"/>
    </source>
</evidence>
<reference evidence="1" key="2">
    <citation type="journal article" date="2019" name="IMA Fungus">
        <title>Genome sequencing and comparison of five Tilletia species to identify candidate genes for the detection of regulated species infecting wheat.</title>
        <authorList>
            <person name="Nguyen H.D.T."/>
            <person name="Sultana T."/>
            <person name="Kesanakurti P."/>
            <person name="Hambleton S."/>
        </authorList>
    </citation>
    <scope>NUCLEOTIDE SEQUENCE</scope>
    <source>
        <strain evidence="1">DAOMC 238032</strain>
    </source>
</reference>
<dbReference type="EMBL" id="LWDD02002163">
    <property type="protein sequence ID" value="KAE8242561.1"/>
    <property type="molecule type" value="Genomic_DNA"/>
</dbReference>
<accession>A0A8T8SLA1</accession>
<dbReference type="Proteomes" id="UP000077671">
    <property type="component" value="Unassembled WGS sequence"/>
</dbReference>
<dbReference type="InterPro" id="IPR029045">
    <property type="entry name" value="ClpP/crotonase-like_dom_sf"/>
</dbReference>
<gene>
    <name evidence="1" type="ORF">A4X03_0g8008</name>
</gene>
<protein>
    <submittedName>
        <fullName evidence="1">Uncharacterized protein</fullName>
    </submittedName>
</protein>
<evidence type="ECO:0000313" key="2">
    <source>
        <dbReference type="Proteomes" id="UP000077671"/>
    </source>
</evidence>
<proteinExistence type="predicted"/>
<dbReference type="Gene3D" id="3.90.226.10">
    <property type="entry name" value="2-enoyl-CoA Hydratase, Chain A, domain 1"/>
    <property type="match status" value="1"/>
</dbReference>
<reference evidence="1" key="1">
    <citation type="submission" date="2016-04" db="EMBL/GenBank/DDBJ databases">
        <authorList>
            <person name="Nguyen H.D."/>
            <person name="Kesanakurti P."/>
            <person name="Cullis J."/>
            <person name="Levesque C.A."/>
            <person name="Hambleton S."/>
        </authorList>
    </citation>
    <scope>NUCLEOTIDE SEQUENCE</scope>
    <source>
        <strain evidence="1">DAOMC 238032</strain>
    </source>
</reference>
<dbReference type="AlphaFoldDB" id="A0A8T8SLA1"/>
<comment type="caution">
    <text evidence="1">The sequence shown here is derived from an EMBL/GenBank/DDBJ whole genome shotgun (WGS) entry which is preliminary data.</text>
</comment>
<name>A0A8T8SLA1_9BASI</name>
<organism evidence="1 2">
    <name type="scientific">Tilletia caries</name>
    <name type="common">wheat bunt fungus</name>
    <dbReference type="NCBI Taxonomy" id="13290"/>
    <lineage>
        <taxon>Eukaryota</taxon>
        <taxon>Fungi</taxon>
        <taxon>Dikarya</taxon>
        <taxon>Basidiomycota</taxon>
        <taxon>Ustilaginomycotina</taxon>
        <taxon>Exobasidiomycetes</taxon>
        <taxon>Tilletiales</taxon>
        <taxon>Tilletiaceae</taxon>
        <taxon>Tilletia</taxon>
    </lineage>
</organism>
<dbReference type="SUPFAM" id="SSF52096">
    <property type="entry name" value="ClpP/crotonase"/>
    <property type="match status" value="1"/>
</dbReference>
<sequence length="88" mass="9987">MNVEGAVTRGMKKQLVLVKDEQERKEMFYGTVAEMYELGWTESMASKLEVDTVIDPADTRKWLLAGLRSVPRRVPTWQSAMGARAARL</sequence>